<proteinExistence type="predicted"/>
<dbReference type="GO" id="GO:0043720">
    <property type="term" value="F:3-keto-5-aminohexanoate cleavage activity"/>
    <property type="evidence" value="ECO:0007669"/>
    <property type="project" value="InterPro"/>
</dbReference>
<comment type="caution">
    <text evidence="5">The sequence shown here is derived from an EMBL/GenBank/DDBJ whole genome shotgun (WGS) entry which is preliminary data.</text>
</comment>
<evidence type="ECO:0000256" key="3">
    <source>
        <dbReference type="ARBA" id="ARBA00022723"/>
    </source>
</evidence>
<evidence type="ECO:0000256" key="4">
    <source>
        <dbReference type="ARBA" id="ARBA00022833"/>
    </source>
</evidence>
<gene>
    <name evidence="5" type="ORF">GF339_01430</name>
</gene>
<keyword evidence="3" id="KW-0479">Metal-binding</keyword>
<evidence type="ECO:0000256" key="1">
    <source>
        <dbReference type="ARBA" id="ARBA00001947"/>
    </source>
</evidence>
<dbReference type="Gene3D" id="3.20.20.70">
    <property type="entry name" value="Aldolase class I"/>
    <property type="match status" value="1"/>
</dbReference>
<keyword evidence="4" id="KW-0862">Zinc</keyword>
<dbReference type="AlphaFoldDB" id="A0A9D5JSK2"/>
<evidence type="ECO:0000256" key="2">
    <source>
        <dbReference type="ARBA" id="ARBA00022679"/>
    </source>
</evidence>
<dbReference type="PANTHER" id="PTHR37418:SF2">
    <property type="entry name" value="3-KETO-5-AMINOHEXANOATE CLEAVAGE ENZYME"/>
    <property type="match status" value="1"/>
</dbReference>
<evidence type="ECO:0000313" key="5">
    <source>
        <dbReference type="EMBL" id="MBD3323211.1"/>
    </source>
</evidence>
<accession>A0A9D5JSK2</accession>
<dbReference type="PANTHER" id="PTHR37418">
    <property type="entry name" value="3-KETO-5-AMINOHEXANOATE CLEAVAGE ENZYME-RELATED"/>
    <property type="match status" value="1"/>
</dbReference>
<reference evidence="5" key="1">
    <citation type="submission" date="2019-11" db="EMBL/GenBank/DDBJ databases">
        <title>Microbial mats filling the niche in hypersaline microbial mats.</title>
        <authorList>
            <person name="Wong H.L."/>
            <person name="Macleod F.I."/>
            <person name="White R.A. III"/>
            <person name="Burns B.P."/>
        </authorList>
    </citation>
    <scope>NUCLEOTIDE SEQUENCE</scope>
    <source>
        <strain evidence="5">Rbin_158</strain>
    </source>
</reference>
<dbReference type="Pfam" id="PF05853">
    <property type="entry name" value="BKACE"/>
    <property type="match status" value="1"/>
</dbReference>
<dbReference type="GO" id="GO:0046872">
    <property type="term" value="F:metal ion binding"/>
    <property type="evidence" value="ECO:0007669"/>
    <property type="project" value="UniProtKB-KW"/>
</dbReference>
<comment type="cofactor">
    <cofactor evidence="1">
        <name>Zn(2+)</name>
        <dbReference type="ChEBI" id="CHEBI:29105"/>
    </cofactor>
</comment>
<dbReference type="InterPro" id="IPR008567">
    <property type="entry name" value="BKACE"/>
</dbReference>
<dbReference type="InterPro" id="IPR013785">
    <property type="entry name" value="Aldolase_TIM"/>
</dbReference>
<name>A0A9D5JSK2_9BACT</name>
<protein>
    <submittedName>
        <fullName evidence="5">3-keto-5-aminohexanoate cleavage protein</fullName>
    </submittedName>
</protein>
<sequence>MMETQGRRKIVVALAPVGREIASPSINPLSPEAIAQEVFACAEAGASMVHLHVRDKEGNQTEDLTEFSSTLDLIRQASDIIIQGSTGGVTTLTREERCVSLNDPRVEVASLNMGSANVGEGVYINTLPDIRFWARRIGEKGIVPELEIFEGGMVSNIARLLQDRSLTPPFYCNCVLGFEGPLPANPHSLYFLQSLLPEDVPWGIIHDGRQDFSLLAMALAMGATVVRVGFEDSVFLAPGKAARTNVELVSRVVELIRCIGYDVATPAEARALLNIKH</sequence>
<dbReference type="Proteomes" id="UP000649604">
    <property type="component" value="Unassembled WGS sequence"/>
</dbReference>
<organism evidence="5 6">
    <name type="scientific">candidate division KSB3 bacterium</name>
    <dbReference type="NCBI Taxonomy" id="2044937"/>
    <lineage>
        <taxon>Bacteria</taxon>
        <taxon>candidate division KSB3</taxon>
    </lineage>
</organism>
<dbReference type="EMBL" id="WJJP01000041">
    <property type="protein sequence ID" value="MBD3323211.1"/>
    <property type="molecule type" value="Genomic_DNA"/>
</dbReference>
<keyword evidence="2" id="KW-0808">Transferase</keyword>
<evidence type="ECO:0000313" key="6">
    <source>
        <dbReference type="Proteomes" id="UP000649604"/>
    </source>
</evidence>